<dbReference type="EMBL" id="CP080096">
    <property type="protein sequence ID" value="QYD73770.1"/>
    <property type="molecule type" value="Genomic_DNA"/>
</dbReference>
<gene>
    <name evidence="6" type="ORF">KZJ38_25760</name>
</gene>
<feature type="transmembrane region" description="Helical" evidence="4">
    <location>
        <begin position="93"/>
        <end position="115"/>
    </location>
</feature>
<dbReference type="PANTHER" id="PTHR23523">
    <property type="match status" value="1"/>
</dbReference>
<feature type="transmembrane region" description="Helical" evidence="4">
    <location>
        <begin position="36"/>
        <end position="57"/>
    </location>
</feature>
<feature type="transmembrane region" description="Helical" evidence="4">
    <location>
        <begin position="127"/>
        <end position="149"/>
    </location>
</feature>
<name>A0ABX8UXN9_9BURK</name>
<sequence>MVSVFCVLILSFALRPGIVSIGPVLLHIRHDFGLTYSEASLLTSIPDVCMGLFVLCVPGISRRLGTDRTVLLSLLLLGIAMLLRAVTYSTNLFLFWTMLVGIGIAIAGALIGGWIKQHFPHESSFFMGIYAGGLSVGATLAAGTTSYISNAFGSWRFGVGFWFILALSAIASWLYLTRRFNAALGNTHRQDSKTAIALPWFNTRAWLLAIFFGLSQFIAYACLAWVAPWNSETHASNIPSGLVLSLFTLLLAAGSFAAGAVAGKSSDRRPWLALGMILTVAGFAGLAFSPTSFPSAFIVMIAFGQGVCFALGMTLPLDCTTTASEAHAWTMFVLCVGYMIAALGPLSFGFLRDWTGGFFGPFRMLLAVSSIMTAMIPLLKRPAPA</sequence>
<dbReference type="Gene3D" id="1.20.1250.20">
    <property type="entry name" value="MFS general substrate transporter like domains"/>
    <property type="match status" value="2"/>
</dbReference>
<evidence type="ECO:0000256" key="4">
    <source>
        <dbReference type="SAM" id="Phobius"/>
    </source>
</evidence>
<dbReference type="PROSITE" id="PS50850">
    <property type="entry name" value="MFS"/>
    <property type="match status" value="1"/>
</dbReference>
<feature type="transmembrane region" description="Helical" evidence="4">
    <location>
        <begin position="155"/>
        <end position="176"/>
    </location>
</feature>
<reference evidence="6 7" key="1">
    <citation type="submission" date="2021-07" db="EMBL/GenBank/DDBJ databases">
        <title>Paraburkholderia edwinii protects Aspergillus sp. from phenazines by acting as a toxin sponge.</title>
        <authorList>
            <person name="Dahlstrom K.M."/>
            <person name="Newman D.K."/>
        </authorList>
    </citation>
    <scope>NUCLEOTIDE SEQUENCE [LARGE SCALE GENOMIC DNA]</scope>
    <source>
        <strain evidence="6 7">Pe01</strain>
    </source>
</reference>
<feature type="transmembrane region" description="Helical" evidence="4">
    <location>
        <begin position="295"/>
        <end position="317"/>
    </location>
</feature>
<keyword evidence="3 4" id="KW-0472">Membrane</keyword>
<dbReference type="SUPFAM" id="SSF103473">
    <property type="entry name" value="MFS general substrate transporter"/>
    <property type="match status" value="1"/>
</dbReference>
<feature type="transmembrane region" description="Helical" evidence="4">
    <location>
        <begin position="329"/>
        <end position="350"/>
    </location>
</feature>
<accession>A0ABX8UXN9</accession>
<feature type="transmembrane region" description="Helical" evidence="4">
    <location>
        <begin position="238"/>
        <end position="259"/>
    </location>
</feature>
<dbReference type="InterPro" id="IPR011701">
    <property type="entry name" value="MFS"/>
</dbReference>
<keyword evidence="7" id="KW-1185">Reference proteome</keyword>
<dbReference type="Pfam" id="PF07690">
    <property type="entry name" value="MFS_1"/>
    <property type="match status" value="1"/>
</dbReference>
<keyword evidence="1 4" id="KW-0812">Transmembrane</keyword>
<feature type="domain" description="Major facilitator superfamily (MFS) profile" evidence="5">
    <location>
        <begin position="1"/>
        <end position="385"/>
    </location>
</feature>
<feature type="transmembrane region" description="Helical" evidence="4">
    <location>
        <begin position="205"/>
        <end position="226"/>
    </location>
</feature>
<dbReference type="PANTHER" id="PTHR23523:SF2">
    <property type="entry name" value="2-NITROIMIDAZOLE TRANSPORTER"/>
    <property type="match status" value="1"/>
</dbReference>
<evidence type="ECO:0000313" key="6">
    <source>
        <dbReference type="EMBL" id="QYD73770.1"/>
    </source>
</evidence>
<feature type="transmembrane region" description="Helical" evidence="4">
    <location>
        <begin position="69"/>
        <end position="87"/>
    </location>
</feature>
<dbReference type="InterPro" id="IPR052524">
    <property type="entry name" value="MFS_Cyanate_Porter"/>
</dbReference>
<dbReference type="Proteomes" id="UP000826462">
    <property type="component" value="Chromosome 2"/>
</dbReference>
<evidence type="ECO:0000256" key="2">
    <source>
        <dbReference type="ARBA" id="ARBA00022989"/>
    </source>
</evidence>
<organism evidence="6 7">
    <name type="scientific">Paraburkholderia edwinii</name>
    <dbReference type="NCBI Taxonomy" id="2861782"/>
    <lineage>
        <taxon>Bacteria</taxon>
        <taxon>Pseudomonadati</taxon>
        <taxon>Pseudomonadota</taxon>
        <taxon>Betaproteobacteria</taxon>
        <taxon>Burkholderiales</taxon>
        <taxon>Burkholderiaceae</taxon>
        <taxon>Paraburkholderia</taxon>
    </lineage>
</organism>
<dbReference type="InterPro" id="IPR036259">
    <property type="entry name" value="MFS_trans_sf"/>
</dbReference>
<evidence type="ECO:0000256" key="3">
    <source>
        <dbReference type="ARBA" id="ARBA00023136"/>
    </source>
</evidence>
<evidence type="ECO:0000259" key="5">
    <source>
        <dbReference type="PROSITE" id="PS50850"/>
    </source>
</evidence>
<proteinExistence type="predicted"/>
<feature type="transmembrane region" description="Helical" evidence="4">
    <location>
        <begin position="362"/>
        <end position="379"/>
    </location>
</feature>
<feature type="transmembrane region" description="Helical" evidence="4">
    <location>
        <begin position="271"/>
        <end position="289"/>
    </location>
</feature>
<evidence type="ECO:0000313" key="7">
    <source>
        <dbReference type="Proteomes" id="UP000826462"/>
    </source>
</evidence>
<protein>
    <submittedName>
        <fullName evidence="6">MFS transporter</fullName>
    </submittedName>
</protein>
<evidence type="ECO:0000256" key="1">
    <source>
        <dbReference type="ARBA" id="ARBA00022692"/>
    </source>
</evidence>
<dbReference type="InterPro" id="IPR020846">
    <property type="entry name" value="MFS_dom"/>
</dbReference>
<keyword evidence="2 4" id="KW-1133">Transmembrane helix</keyword>